<comment type="caution">
    <text evidence="1">The sequence shown here is derived from an EMBL/GenBank/DDBJ whole genome shotgun (WGS) entry which is preliminary data.</text>
</comment>
<name>A0A645DF32_9ZZZZ</name>
<proteinExistence type="predicted"/>
<gene>
    <name evidence="1" type="ORF">SDC9_134925</name>
</gene>
<protein>
    <submittedName>
        <fullName evidence="1">Uncharacterized protein</fullName>
    </submittedName>
</protein>
<accession>A0A645DF32</accession>
<dbReference type="AlphaFoldDB" id="A0A645DF32"/>
<organism evidence="1">
    <name type="scientific">bioreactor metagenome</name>
    <dbReference type="NCBI Taxonomy" id="1076179"/>
    <lineage>
        <taxon>unclassified sequences</taxon>
        <taxon>metagenomes</taxon>
        <taxon>ecological metagenomes</taxon>
    </lineage>
</organism>
<reference evidence="1" key="1">
    <citation type="submission" date="2019-08" db="EMBL/GenBank/DDBJ databases">
        <authorList>
            <person name="Kucharzyk K."/>
            <person name="Murdoch R.W."/>
            <person name="Higgins S."/>
            <person name="Loffler F."/>
        </authorList>
    </citation>
    <scope>NUCLEOTIDE SEQUENCE</scope>
</reference>
<sequence length="314" mass="34448">MIEHNGVLYMGALPLMGVASAALFSSSDPQNNGWTPIDLNGDPDKNPRGNVDLLLSFNGHLYVGTALPTGFELWRTNGTTPQKDDWVLVVDKGAGDARNEHPWSLDVFNDHIYIGSAIEVGVRSINPDDPIVSPKGFDVIRVSKDDKWELVVGGKPVVPTEPVTGVRGRALSNFPSGFGDITNGYCWQIKAFNGELYLGTWSWNDLVPLYVPYIPALLTELLPQVGTLSPYLNFLGSVFNPGITELLYTLGARRIGCDLWKTCDGVHWVPVSLNGLGNRYNYGIRTLFVSSEGTLYLGTANPFQGCEVWEKRSD</sequence>
<dbReference type="EMBL" id="VSSQ01035571">
    <property type="protein sequence ID" value="MPM87825.1"/>
    <property type="molecule type" value="Genomic_DNA"/>
</dbReference>
<evidence type="ECO:0000313" key="1">
    <source>
        <dbReference type="EMBL" id="MPM87825.1"/>
    </source>
</evidence>